<dbReference type="InterPro" id="IPR009003">
    <property type="entry name" value="Peptidase_S1_PA"/>
</dbReference>
<sequence>MLVLKFNMMNKLLVFSILFIGLSNAAPNARDTAPMDPVLNAPFQASLRSLPVKVHFCSGSIISQRWVLTAAHCVQGRTTTSFTIVVGSYTIDPQGLEYEVAEIQLYHSFDPIFYEHDLALVKSSVDMELSESVQIIELPSVTSQVGELVVLTGWRSDIEDVTPNDMQMARKVTIANDECRQIHAAGDSHVHIYTTSVCARPRMTGCYCIIDAGAPLASEDNVLVGVFSLSAGCGRMLPAVYTRVQSYRDWISMIAEV</sequence>
<feature type="signal peptide" evidence="6">
    <location>
        <begin position="1"/>
        <end position="25"/>
    </location>
</feature>
<dbReference type="EnsemblMetazoa" id="AALFPA23_017825.R26101">
    <property type="protein sequence ID" value="AALFPA23_017825.P26101"/>
    <property type="gene ID" value="AALFPA23_017825"/>
</dbReference>
<dbReference type="PROSITE" id="PS50240">
    <property type="entry name" value="TRYPSIN_DOM"/>
    <property type="match status" value="1"/>
</dbReference>
<evidence type="ECO:0000256" key="5">
    <source>
        <dbReference type="ARBA" id="ARBA00024195"/>
    </source>
</evidence>
<feature type="chain" id="PRO_5046846324" description="Peptidase S1 domain-containing protein" evidence="6">
    <location>
        <begin position="26"/>
        <end position="257"/>
    </location>
</feature>
<keyword evidence="2" id="KW-0378">Hydrolase</keyword>
<dbReference type="PANTHER" id="PTHR24276">
    <property type="entry name" value="POLYSERASE-RELATED"/>
    <property type="match status" value="1"/>
</dbReference>
<proteinExistence type="inferred from homology"/>
<evidence type="ECO:0000256" key="4">
    <source>
        <dbReference type="ARBA" id="ARBA00023157"/>
    </source>
</evidence>
<evidence type="ECO:0000313" key="9">
    <source>
        <dbReference type="Proteomes" id="UP000069940"/>
    </source>
</evidence>
<organism evidence="8 9">
    <name type="scientific">Aedes albopictus</name>
    <name type="common">Asian tiger mosquito</name>
    <name type="synonym">Stegomyia albopicta</name>
    <dbReference type="NCBI Taxonomy" id="7160"/>
    <lineage>
        <taxon>Eukaryota</taxon>
        <taxon>Metazoa</taxon>
        <taxon>Ecdysozoa</taxon>
        <taxon>Arthropoda</taxon>
        <taxon>Hexapoda</taxon>
        <taxon>Insecta</taxon>
        <taxon>Pterygota</taxon>
        <taxon>Neoptera</taxon>
        <taxon>Endopterygota</taxon>
        <taxon>Diptera</taxon>
        <taxon>Nematocera</taxon>
        <taxon>Culicoidea</taxon>
        <taxon>Culicidae</taxon>
        <taxon>Culicinae</taxon>
        <taxon>Aedini</taxon>
        <taxon>Aedes</taxon>
        <taxon>Stegomyia</taxon>
    </lineage>
</organism>
<dbReference type="RefSeq" id="XP_062714800.1">
    <property type="nucleotide sequence ID" value="XM_062858816.1"/>
</dbReference>
<keyword evidence="9" id="KW-1185">Reference proteome</keyword>
<dbReference type="Gene3D" id="2.40.10.10">
    <property type="entry name" value="Trypsin-like serine proteases"/>
    <property type="match status" value="1"/>
</dbReference>
<keyword evidence="3" id="KW-0720">Serine protease</keyword>
<dbReference type="InterPro" id="IPR050430">
    <property type="entry name" value="Peptidase_S1"/>
</dbReference>
<name>A0ABM1ZEZ0_AEDAL</name>
<dbReference type="PRINTS" id="PR00722">
    <property type="entry name" value="CHYMOTRYPSIN"/>
</dbReference>
<dbReference type="SUPFAM" id="SSF50494">
    <property type="entry name" value="Trypsin-like serine proteases"/>
    <property type="match status" value="1"/>
</dbReference>
<dbReference type="PANTHER" id="PTHR24276:SF96">
    <property type="entry name" value="PEPTIDASE S1 DOMAIN-CONTAINING PROTEIN"/>
    <property type="match status" value="1"/>
</dbReference>
<evidence type="ECO:0000259" key="7">
    <source>
        <dbReference type="PROSITE" id="PS50240"/>
    </source>
</evidence>
<dbReference type="InterPro" id="IPR043504">
    <property type="entry name" value="Peptidase_S1_PA_chymotrypsin"/>
</dbReference>
<dbReference type="PROSITE" id="PS00134">
    <property type="entry name" value="TRYPSIN_HIS"/>
    <property type="match status" value="1"/>
</dbReference>
<keyword evidence="1" id="KW-0645">Protease</keyword>
<dbReference type="Pfam" id="PF00089">
    <property type="entry name" value="Trypsin"/>
    <property type="match status" value="1"/>
</dbReference>
<accession>A0ABM1ZEZ0</accession>
<dbReference type="InterPro" id="IPR018114">
    <property type="entry name" value="TRYPSIN_HIS"/>
</dbReference>
<keyword evidence="6" id="KW-0732">Signal</keyword>
<comment type="similarity">
    <text evidence="5">Belongs to the peptidase S1 family. CLIP subfamily.</text>
</comment>
<dbReference type="SMART" id="SM00020">
    <property type="entry name" value="Tryp_SPc"/>
    <property type="match status" value="1"/>
</dbReference>
<dbReference type="InterPro" id="IPR001254">
    <property type="entry name" value="Trypsin_dom"/>
</dbReference>
<keyword evidence="4" id="KW-1015">Disulfide bond</keyword>
<reference evidence="8" key="2">
    <citation type="submission" date="2025-05" db="UniProtKB">
        <authorList>
            <consortium name="EnsemblMetazoa"/>
        </authorList>
    </citation>
    <scope>IDENTIFICATION</scope>
    <source>
        <strain evidence="8">Foshan</strain>
    </source>
</reference>
<evidence type="ECO:0000256" key="6">
    <source>
        <dbReference type="SAM" id="SignalP"/>
    </source>
</evidence>
<dbReference type="InterPro" id="IPR001314">
    <property type="entry name" value="Peptidase_S1A"/>
</dbReference>
<evidence type="ECO:0000256" key="3">
    <source>
        <dbReference type="ARBA" id="ARBA00022825"/>
    </source>
</evidence>
<dbReference type="Proteomes" id="UP000069940">
    <property type="component" value="Unassembled WGS sequence"/>
</dbReference>
<dbReference type="GeneID" id="109418745"/>
<evidence type="ECO:0000313" key="8">
    <source>
        <dbReference type="EnsemblMetazoa" id="AALFPA23_017825.P26101"/>
    </source>
</evidence>
<reference evidence="9" key="1">
    <citation type="journal article" date="2015" name="Proc. Natl. Acad. Sci. U.S.A.">
        <title>Genome sequence of the Asian Tiger mosquito, Aedes albopictus, reveals insights into its biology, genetics, and evolution.</title>
        <authorList>
            <person name="Chen X.G."/>
            <person name="Jiang X."/>
            <person name="Gu J."/>
            <person name="Xu M."/>
            <person name="Wu Y."/>
            <person name="Deng Y."/>
            <person name="Zhang C."/>
            <person name="Bonizzoni M."/>
            <person name="Dermauw W."/>
            <person name="Vontas J."/>
            <person name="Armbruster P."/>
            <person name="Huang X."/>
            <person name="Yang Y."/>
            <person name="Zhang H."/>
            <person name="He W."/>
            <person name="Peng H."/>
            <person name="Liu Y."/>
            <person name="Wu K."/>
            <person name="Chen J."/>
            <person name="Lirakis M."/>
            <person name="Topalis P."/>
            <person name="Van Leeuwen T."/>
            <person name="Hall A.B."/>
            <person name="Jiang X."/>
            <person name="Thorpe C."/>
            <person name="Mueller R.L."/>
            <person name="Sun C."/>
            <person name="Waterhouse R.M."/>
            <person name="Yan G."/>
            <person name="Tu Z.J."/>
            <person name="Fang X."/>
            <person name="James A.A."/>
        </authorList>
    </citation>
    <scope>NUCLEOTIDE SEQUENCE [LARGE SCALE GENOMIC DNA]</scope>
    <source>
        <strain evidence="9">Foshan</strain>
    </source>
</reference>
<feature type="domain" description="Peptidase S1" evidence="7">
    <location>
        <begin position="19"/>
        <end position="256"/>
    </location>
</feature>
<evidence type="ECO:0000256" key="2">
    <source>
        <dbReference type="ARBA" id="ARBA00022801"/>
    </source>
</evidence>
<evidence type="ECO:0000256" key="1">
    <source>
        <dbReference type="ARBA" id="ARBA00022670"/>
    </source>
</evidence>
<protein>
    <recommendedName>
        <fullName evidence="7">Peptidase S1 domain-containing protein</fullName>
    </recommendedName>
</protein>
<dbReference type="CDD" id="cd00190">
    <property type="entry name" value="Tryp_SPc"/>
    <property type="match status" value="1"/>
</dbReference>